<dbReference type="InterPro" id="IPR027417">
    <property type="entry name" value="P-loop_NTPase"/>
</dbReference>
<gene>
    <name evidence="4" type="ORF">HINF_LOCUS38860</name>
    <name evidence="3" type="ORF">HINF_LOCUS5894</name>
</gene>
<protein>
    <submittedName>
        <fullName evidence="3">Rab1a</fullName>
    </submittedName>
</protein>
<dbReference type="Pfam" id="PF00071">
    <property type="entry name" value="Ras"/>
    <property type="match status" value="1"/>
</dbReference>
<dbReference type="PROSITE" id="PS51420">
    <property type="entry name" value="RHO"/>
    <property type="match status" value="1"/>
</dbReference>
<evidence type="ECO:0000313" key="3">
    <source>
        <dbReference type="EMBL" id="CAI9918249.1"/>
    </source>
</evidence>
<reference evidence="4 5" key="2">
    <citation type="submission" date="2024-07" db="EMBL/GenBank/DDBJ databases">
        <authorList>
            <person name="Akdeniz Z."/>
        </authorList>
    </citation>
    <scope>NUCLEOTIDE SEQUENCE [LARGE SCALE GENOMIC DNA]</scope>
</reference>
<evidence type="ECO:0000256" key="2">
    <source>
        <dbReference type="ARBA" id="ARBA00023134"/>
    </source>
</evidence>
<dbReference type="GO" id="GO:0003924">
    <property type="term" value="F:GTPase activity"/>
    <property type="evidence" value="ECO:0007669"/>
    <property type="project" value="InterPro"/>
</dbReference>
<dbReference type="FunFam" id="3.40.50.300:FF:000808">
    <property type="entry name" value="Small GTP-binding protein, putative"/>
    <property type="match status" value="1"/>
</dbReference>
<dbReference type="EMBL" id="CATOUU010000154">
    <property type="protein sequence ID" value="CAI9918249.1"/>
    <property type="molecule type" value="Genomic_DNA"/>
</dbReference>
<dbReference type="PROSITE" id="PS51419">
    <property type="entry name" value="RAB"/>
    <property type="match status" value="1"/>
</dbReference>
<dbReference type="NCBIfam" id="TIGR00231">
    <property type="entry name" value="small_GTP"/>
    <property type="match status" value="1"/>
</dbReference>
<name>A0AA86TGY5_9EUKA</name>
<keyword evidence="1" id="KW-0547">Nucleotide-binding</keyword>
<evidence type="ECO:0000256" key="1">
    <source>
        <dbReference type="ARBA" id="ARBA00022741"/>
    </source>
</evidence>
<organism evidence="3">
    <name type="scientific">Hexamita inflata</name>
    <dbReference type="NCBI Taxonomy" id="28002"/>
    <lineage>
        <taxon>Eukaryota</taxon>
        <taxon>Metamonada</taxon>
        <taxon>Diplomonadida</taxon>
        <taxon>Hexamitidae</taxon>
        <taxon>Hexamitinae</taxon>
        <taxon>Hexamita</taxon>
    </lineage>
</organism>
<dbReference type="SMART" id="SM00175">
    <property type="entry name" value="RAB"/>
    <property type="match status" value="1"/>
</dbReference>
<reference evidence="3" key="1">
    <citation type="submission" date="2023-06" db="EMBL/GenBank/DDBJ databases">
        <authorList>
            <person name="Kurt Z."/>
        </authorList>
    </citation>
    <scope>NUCLEOTIDE SEQUENCE</scope>
</reference>
<evidence type="ECO:0000313" key="5">
    <source>
        <dbReference type="Proteomes" id="UP001642409"/>
    </source>
</evidence>
<dbReference type="PANTHER" id="PTHR47977">
    <property type="entry name" value="RAS-RELATED PROTEIN RAB"/>
    <property type="match status" value="1"/>
</dbReference>
<dbReference type="PRINTS" id="PR00449">
    <property type="entry name" value="RASTRNSFRMNG"/>
</dbReference>
<dbReference type="InterPro" id="IPR001806">
    <property type="entry name" value="Small_GTPase"/>
</dbReference>
<dbReference type="InterPro" id="IPR005225">
    <property type="entry name" value="Small_GTP-bd"/>
</dbReference>
<dbReference type="SMART" id="SM00174">
    <property type="entry name" value="RHO"/>
    <property type="match status" value="1"/>
</dbReference>
<sequence>MDIKITIVGETEVGKTSLVQYFVNETPSLQNSTTPCASFLKKVAMVNDKVINFQMWDTAGQERFRSIAPMYYRGSDCVLLVYDVGQQASYEQLKEFWVKEVQSKCPYHVIFALVANKQDITDQKVTNQEGRAFAQANQLEFYETSGKSGAGVLQMFQELAQKVIDQKQDTQMAKEDTSKEVLVRTQVTQVKKKKDSCCM</sequence>
<dbReference type="InterPro" id="IPR050227">
    <property type="entry name" value="Rab"/>
</dbReference>
<dbReference type="Proteomes" id="UP001642409">
    <property type="component" value="Unassembled WGS sequence"/>
</dbReference>
<dbReference type="AlphaFoldDB" id="A0AA86TGY5"/>
<keyword evidence="5" id="KW-1185">Reference proteome</keyword>
<dbReference type="PROSITE" id="PS51421">
    <property type="entry name" value="RAS"/>
    <property type="match status" value="1"/>
</dbReference>
<evidence type="ECO:0000313" key="4">
    <source>
        <dbReference type="EMBL" id="CAL6041207.1"/>
    </source>
</evidence>
<dbReference type="Gene3D" id="3.40.50.300">
    <property type="entry name" value="P-loop containing nucleotide triphosphate hydrolases"/>
    <property type="match status" value="1"/>
</dbReference>
<dbReference type="SMART" id="SM00173">
    <property type="entry name" value="RAS"/>
    <property type="match status" value="1"/>
</dbReference>
<dbReference type="SUPFAM" id="SSF52540">
    <property type="entry name" value="P-loop containing nucleoside triphosphate hydrolases"/>
    <property type="match status" value="1"/>
</dbReference>
<keyword evidence="2" id="KW-0342">GTP-binding</keyword>
<accession>A0AA86TGY5</accession>
<dbReference type="EMBL" id="CAXDID020000149">
    <property type="protein sequence ID" value="CAL6041207.1"/>
    <property type="molecule type" value="Genomic_DNA"/>
</dbReference>
<dbReference type="SMART" id="SM00176">
    <property type="entry name" value="RAN"/>
    <property type="match status" value="1"/>
</dbReference>
<dbReference type="GO" id="GO:0005525">
    <property type="term" value="F:GTP binding"/>
    <property type="evidence" value="ECO:0007669"/>
    <property type="project" value="UniProtKB-KW"/>
</dbReference>
<comment type="caution">
    <text evidence="3">The sequence shown here is derived from an EMBL/GenBank/DDBJ whole genome shotgun (WGS) entry which is preliminary data.</text>
</comment>
<proteinExistence type="predicted"/>